<proteinExistence type="predicted"/>
<evidence type="ECO:0000313" key="12">
    <source>
        <dbReference type="Proteomes" id="UP000261540"/>
    </source>
</evidence>
<reference evidence="11" key="2">
    <citation type="submission" date="2025-09" db="UniProtKB">
        <authorList>
            <consortium name="Ensembl"/>
        </authorList>
    </citation>
    <scope>IDENTIFICATION</scope>
</reference>
<feature type="domain" description="G-protein coupled receptors family 1 profile" evidence="10">
    <location>
        <begin position="47"/>
        <end position="296"/>
    </location>
</feature>
<dbReference type="AlphaFoldDB" id="A0A3B3QAJ5"/>
<evidence type="ECO:0000256" key="3">
    <source>
        <dbReference type="ARBA" id="ARBA00022692"/>
    </source>
</evidence>
<keyword evidence="6" id="KW-0472">Membrane</keyword>
<dbReference type="GO" id="GO:0060326">
    <property type="term" value="P:cell chemotaxis"/>
    <property type="evidence" value="ECO:0007669"/>
    <property type="project" value="TreeGrafter"/>
</dbReference>
<keyword evidence="9" id="KW-0807">Transducer</keyword>
<dbReference type="PANTHER" id="PTHR10489">
    <property type="entry name" value="CELL ADHESION MOLECULE"/>
    <property type="match status" value="1"/>
</dbReference>
<dbReference type="FunFam" id="1.20.1070.10:FF:000109">
    <property type="entry name" value="Leukotriene B4 receptor"/>
    <property type="match status" value="1"/>
</dbReference>
<sequence>FENQNFTLKLIMNIQSNTSSSWDSEIVTEAVLPSVVLGLCFLIGVPGNITVIVVIFRHFKQENFTMKLLLILAASDILCLISLPMWIYELFYGWSFGETSCKLMMYMVFCSLYGSLLMVTLMSVQRYVQVLYSQYWVRLRGTGEKVLLVIVWVVACVFASYSIVLGKVLMDDQIPQCKTNYSSDGQRLAVLLSQTLLGFVIPFSVMVTSYCCLHRKVKQRTFFINQRMKRLVISIVVTFFIFWIPVHVANVAEIFSILLKSSHPAASTKLEKFCSFSENIVGSLSFINSCINPFLYAFASRNLIQRCLHARSHDRIC</sequence>
<keyword evidence="8" id="KW-0325">Glycoprotein</keyword>
<dbReference type="Gene3D" id="1.20.1070.10">
    <property type="entry name" value="Rhodopsin 7-helix transmembrane proteins"/>
    <property type="match status" value="1"/>
</dbReference>
<keyword evidence="7" id="KW-0675">Receptor</keyword>
<dbReference type="PROSITE" id="PS50262">
    <property type="entry name" value="G_PROTEIN_RECEP_F1_2"/>
    <property type="match status" value="1"/>
</dbReference>
<evidence type="ECO:0000256" key="2">
    <source>
        <dbReference type="ARBA" id="ARBA00022475"/>
    </source>
</evidence>
<dbReference type="Ensembl" id="ENSPKIT00000026604.1">
    <property type="protein sequence ID" value="ENSPKIP00000002655.1"/>
    <property type="gene ID" value="ENSPKIG00000020470.1"/>
</dbReference>
<evidence type="ECO:0000256" key="1">
    <source>
        <dbReference type="ARBA" id="ARBA00004651"/>
    </source>
</evidence>
<dbReference type="PANTHER" id="PTHR10489:SF946">
    <property type="entry name" value="LEUKOTRIENE B4 RECEPTOR 1-LIKE"/>
    <property type="match status" value="1"/>
</dbReference>
<dbReference type="GO" id="GO:0019722">
    <property type="term" value="P:calcium-mediated signaling"/>
    <property type="evidence" value="ECO:0007669"/>
    <property type="project" value="TreeGrafter"/>
</dbReference>
<comment type="subcellular location">
    <subcellularLocation>
        <location evidence="1">Cell membrane</location>
        <topology evidence="1">Multi-pass membrane protein</topology>
    </subcellularLocation>
</comment>
<evidence type="ECO:0000256" key="8">
    <source>
        <dbReference type="ARBA" id="ARBA00023180"/>
    </source>
</evidence>
<dbReference type="GO" id="GO:0016493">
    <property type="term" value="F:C-C chemokine receptor activity"/>
    <property type="evidence" value="ECO:0007669"/>
    <property type="project" value="TreeGrafter"/>
</dbReference>
<dbReference type="GO" id="GO:0019957">
    <property type="term" value="F:C-C chemokine binding"/>
    <property type="evidence" value="ECO:0007669"/>
    <property type="project" value="TreeGrafter"/>
</dbReference>
<reference evidence="11" key="1">
    <citation type="submission" date="2025-08" db="UniProtKB">
        <authorList>
            <consortium name="Ensembl"/>
        </authorList>
    </citation>
    <scope>IDENTIFICATION</scope>
</reference>
<name>A0A3B3QAJ5_9TELE</name>
<dbReference type="PRINTS" id="PR00237">
    <property type="entry name" value="GPCRRHODOPSN"/>
</dbReference>
<keyword evidence="3" id="KW-0812">Transmembrane</keyword>
<evidence type="ECO:0000256" key="7">
    <source>
        <dbReference type="ARBA" id="ARBA00023170"/>
    </source>
</evidence>
<dbReference type="GO" id="GO:0006955">
    <property type="term" value="P:immune response"/>
    <property type="evidence" value="ECO:0007669"/>
    <property type="project" value="TreeGrafter"/>
</dbReference>
<dbReference type="Pfam" id="PF00001">
    <property type="entry name" value="7tm_1"/>
    <property type="match status" value="1"/>
</dbReference>
<keyword evidence="5" id="KW-0297">G-protein coupled receptor</keyword>
<dbReference type="GO" id="GO:0004974">
    <property type="term" value="F:leukotriene receptor activity"/>
    <property type="evidence" value="ECO:0007669"/>
    <property type="project" value="UniProtKB-ARBA"/>
</dbReference>
<accession>A0A3B3QAJ5</accession>
<evidence type="ECO:0000256" key="6">
    <source>
        <dbReference type="ARBA" id="ARBA00023136"/>
    </source>
</evidence>
<dbReference type="InterPro" id="IPR050119">
    <property type="entry name" value="CCR1-9-like"/>
</dbReference>
<evidence type="ECO:0000259" key="10">
    <source>
        <dbReference type="PROSITE" id="PS50262"/>
    </source>
</evidence>
<protein>
    <recommendedName>
        <fullName evidence="10">G-protein coupled receptors family 1 profile domain-containing protein</fullName>
    </recommendedName>
</protein>
<dbReference type="Proteomes" id="UP000261540">
    <property type="component" value="Unplaced"/>
</dbReference>
<dbReference type="SUPFAM" id="SSF81321">
    <property type="entry name" value="Family A G protein-coupled receptor-like"/>
    <property type="match status" value="1"/>
</dbReference>
<evidence type="ECO:0000313" key="11">
    <source>
        <dbReference type="Ensembl" id="ENSPKIP00000002655.1"/>
    </source>
</evidence>
<keyword evidence="4" id="KW-1133">Transmembrane helix</keyword>
<dbReference type="GeneTree" id="ENSGT00950000182966"/>
<dbReference type="InterPro" id="IPR017452">
    <property type="entry name" value="GPCR_Rhodpsn_7TM"/>
</dbReference>
<organism evidence="11 12">
    <name type="scientific">Paramormyrops kingsleyae</name>
    <dbReference type="NCBI Taxonomy" id="1676925"/>
    <lineage>
        <taxon>Eukaryota</taxon>
        <taxon>Metazoa</taxon>
        <taxon>Chordata</taxon>
        <taxon>Craniata</taxon>
        <taxon>Vertebrata</taxon>
        <taxon>Euteleostomi</taxon>
        <taxon>Actinopterygii</taxon>
        <taxon>Neopterygii</taxon>
        <taxon>Teleostei</taxon>
        <taxon>Osteoglossocephala</taxon>
        <taxon>Osteoglossomorpha</taxon>
        <taxon>Osteoglossiformes</taxon>
        <taxon>Mormyridae</taxon>
        <taxon>Paramormyrops</taxon>
    </lineage>
</organism>
<keyword evidence="12" id="KW-1185">Reference proteome</keyword>
<dbReference type="InterPro" id="IPR000276">
    <property type="entry name" value="GPCR_Rhodpsn"/>
</dbReference>
<evidence type="ECO:0000256" key="9">
    <source>
        <dbReference type="ARBA" id="ARBA00023224"/>
    </source>
</evidence>
<evidence type="ECO:0000256" key="4">
    <source>
        <dbReference type="ARBA" id="ARBA00022989"/>
    </source>
</evidence>
<dbReference type="SMART" id="SM01381">
    <property type="entry name" value="7TM_GPCR_Srsx"/>
    <property type="match status" value="1"/>
</dbReference>
<keyword evidence="2" id="KW-1003">Cell membrane</keyword>
<dbReference type="GO" id="GO:0009897">
    <property type="term" value="C:external side of plasma membrane"/>
    <property type="evidence" value="ECO:0007669"/>
    <property type="project" value="TreeGrafter"/>
</dbReference>
<dbReference type="GO" id="GO:0007204">
    <property type="term" value="P:positive regulation of cytosolic calcium ion concentration"/>
    <property type="evidence" value="ECO:0007669"/>
    <property type="project" value="TreeGrafter"/>
</dbReference>
<evidence type="ECO:0000256" key="5">
    <source>
        <dbReference type="ARBA" id="ARBA00023040"/>
    </source>
</evidence>